<feature type="transmembrane region" description="Helical" evidence="8">
    <location>
        <begin position="125"/>
        <end position="145"/>
    </location>
</feature>
<dbReference type="STRING" id="51240.A0A2I4F9P8"/>
<feature type="transmembrane region" description="Helical" evidence="8">
    <location>
        <begin position="490"/>
        <end position="511"/>
    </location>
</feature>
<feature type="domain" description="Major facilitator superfamily (MFS) profile" evidence="9">
    <location>
        <begin position="30"/>
        <end position="545"/>
    </location>
</feature>
<feature type="transmembrane region" description="Helical" evidence="8">
    <location>
        <begin position="26"/>
        <end position="55"/>
    </location>
</feature>
<keyword evidence="4 8" id="KW-0812">Transmembrane</keyword>
<feature type="transmembrane region" description="Helical" evidence="8">
    <location>
        <begin position="157"/>
        <end position="176"/>
    </location>
</feature>
<dbReference type="GO" id="GO:0055085">
    <property type="term" value="P:transmembrane transport"/>
    <property type="evidence" value="ECO:0000318"/>
    <property type="project" value="GO_Central"/>
</dbReference>
<dbReference type="Pfam" id="PF00083">
    <property type="entry name" value="Sugar_tr"/>
    <property type="match status" value="2"/>
</dbReference>
<feature type="transmembrane region" description="Helical" evidence="8">
    <location>
        <begin position="101"/>
        <end position="119"/>
    </location>
</feature>
<feature type="transmembrane region" description="Helical" evidence="8">
    <location>
        <begin position="523"/>
        <end position="541"/>
    </location>
</feature>
<keyword evidence="3 7" id="KW-0813">Transport</keyword>
<dbReference type="InterPro" id="IPR005829">
    <property type="entry name" value="Sugar_transporter_CS"/>
</dbReference>
<evidence type="ECO:0000256" key="1">
    <source>
        <dbReference type="ARBA" id="ARBA00004141"/>
    </source>
</evidence>
<evidence type="ECO:0000256" key="3">
    <source>
        <dbReference type="ARBA" id="ARBA00022448"/>
    </source>
</evidence>
<dbReference type="RefSeq" id="XP_018828376.1">
    <property type="nucleotide sequence ID" value="XM_018972831.2"/>
</dbReference>
<keyword evidence="6 8" id="KW-0472">Membrane</keyword>
<dbReference type="AlphaFoldDB" id="A0A2I4F9P8"/>
<dbReference type="PROSITE" id="PS00217">
    <property type="entry name" value="SUGAR_TRANSPORT_2"/>
    <property type="match status" value="1"/>
</dbReference>
<accession>A0A2I4F9P8</accession>
<dbReference type="GO" id="GO:0016020">
    <property type="term" value="C:membrane"/>
    <property type="evidence" value="ECO:0000318"/>
    <property type="project" value="GO_Central"/>
</dbReference>
<reference evidence="11 12" key="1">
    <citation type="submission" date="2025-04" db="UniProtKB">
        <authorList>
            <consortium name="RefSeq"/>
        </authorList>
    </citation>
    <scope>IDENTIFICATION</scope>
    <source>
        <tissue evidence="11 12">Leaves</tissue>
    </source>
</reference>
<dbReference type="PROSITE" id="PS00216">
    <property type="entry name" value="SUGAR_TRANSPORT_1"/>
    <property type="match status" value="1"/>
</dbReference>
<evidence type="ECO:0000256" key="6">
    <source>
        <dbReference type="ARBA" id="ARBA00023136"/>
    </source>
</evidence>
<feature type="transmembrane region" description="Helical" evidence="8">
    <location>
        <begin position="273"/>
        <end position="293"/>
    </location>
</feature>
<name>A0A2I4F9P8_JUGRE</name>
<evidence type="ECO:0000256" key="4">
    <source>
        <dbReference type="ARBA" id="ARBA00022692"/>
    </source>
</evidence>
<dbReference type="Gene3D" id="1.20.1250.20">
    <property type="entry name" value="MFS general substrate transporter like domains"/>
    <property type="match status" value="2"/>
</dbReference>
<feature type="transmembrane region" description="Helical" evidence="8">
    <location>
        <begin position="313"/>
        <end position="335"/>
    </location>
</feature>
<dbReference type="InterPro" id="IPR050814">
    <property type="entry name" value="Myo-inositol_Transporter"/>
</dbReference>
<dbReference type="PANTHER" id="PTHR48020">
    <property type="entry name" value="PROTON MYO-INOSITOL COTRANSPORTER"/>
    <property type="match status" value="1"/>
</dbReference>
<evidence type="ECO:0000256" key="2">
    <source>
        <dbReference type="ARBA" id="ARBA00010992"/>
    </source>
</evidence>
<evidence type="ECO:0000256" key="8">
    <source>
        <dbReference type="SAM" id="Phobius"/>
    </source>
</evidence>
<comment type="subcellular location">
    <subcellularLocation>
        <location evidence="1">Membrane</location>
        <topology evidence="1">Multi-pass membrane protein</topology>
    </subcellularLocation>
</comment>
<dbReference type="SUPFAM" id="SSF103473">
    <property type="entry name" value="MFS general substrate transporter"/>
    <property type="match status" value="1"/>
</dbReference>
<evidence type="ECO:0000259" key="9">
    <source>
        <dbReference type="PROSITE" id="PS50850"/>
    </source>
</evidence>
<feature type="transmembrane region" description="Helical" evidence="8">
    <location>
        <begin position="347"/>
        <end position="368"/>
    </location>
</feature>
<dbReference type="InterPro" id="IPR036259">
    <property type="entry name" value="MFS_trans_sf"/>
</dbReference>
<sequence>MVEGGFHRADKTEFTECFRTTWQTPYILRLAFTAGIGGLLFGYDTGVISGALLYIREDFDSVGKKTWLQEMIVSMAVGAAIVGAAIGAWMNDSLGRRKSILTADILFFVGAMVMAAAPAPWVIVIGRVFVGLGVGMASMTAPLYISEASPARIRGALVGMNGLLITFGQFLSYLINLGFTQVPGTWRWMLGVAGIPPLVQFFLMLSLPESPRWLYRMNKKEEAREILEKIYPQEEVEKEMNLLKASIETEEAVEADIGNNLITKLRSAMGNVVVRRALCAGIAVQVVQQFVGINTVMYYSPSIMQLAGYASKVVALGLSLVTAGLNCVGTVISMCFVDRYGRRKMMILSLICIIIGLVSLSTVFYTSAKNAPGINNFDSTHFAPNGTCSAYASVPSTSSWNCMDCLKLQCGYCASEGDQFQPGACLANEKAIGNTCRGSNRVWYDKGCPSKLGFLAVVLLGLYIIVYSPGMGTVPWIVNAEIYPLKYRGFGGGMAAMANWTSNLIVSMTFLSLTEALGSWATFLLYAGCSFIGLIVIFLVVPETKGLPLEEIENELRRGFKPFGRKSENN</sequence>
<proteinExistence type="inferred from homology"/>
<organism evidence="10 12">
    <name type="scientific">Juglans regia</name>
    <name type="common">English walnut</name>
    <dbReference type="NCBI Taxonomy" id="51240"/>
    <lineage>
        <taxon>Eukaryota</taxon>
        <taxon>Viridiplantae</taxon>
        <taxon>Streptophyta</taxon>
        <taxon>Embryophyta</taxon>
        <taxon>Tracheophyta</taxon>
        <taxon>Spermatophyta</taxon>
        <taxon>Magnoliopsida</taxon>
        <taxon>eudicotyledons</taxon>
        <taxon>Gunneridae</taxon>
        <taxon>Pentapetalae</taxon>
        <taxon>rosids</taxon>
        <taxon>fabids</taxon>
        <taxon>Fagales</taxon>
        <taxon>Juglandaceae</taxon>
        <taxon>Juglans</taxon>
    </lineage>
</organism>
<gene>
    <name evidence="11 12 13" type="primary">LOC108996813</name>
</gene>
<dbReference type="RefSeq" id="XP_035544281.1">
    <property type="nucleotide sequence ID" value="XM_035688388.1"/>
</dbReference>
<dbReference type="FunFam" id="1.20.1250.20:FF:000121">
    <property type="entry name" value="Probable inositol transporter 2"/>
    <property type="match status" value="1"/>
</dbReference>
<evidence type="ECO:0000313" key="12">
    <source>
        <dbReference type="RefSeq" id="XP_018828377.1"/>
    </source>
</evidence>
<dbReference type="GeneID" id="108996813"/>
<comment type="similarity">
    <text evidence="2 7">Belongs to the major facilitator superfamily. Sugar transporter (TC 2.A.1.1) family.</text>
</comment>
<dbReference type="KEGG" id="jre:108996813"/>
<feature type="transmembrane region" description="Helical" evidence="8">
    <location>
        <begin position="67"/>
        <end position="89"/>
    </location>
</feature>
<dbReference type="OrthoDB" id="6339427at2759"/>
<dbReference type="InterPro" id="IPR005828">
    <property type="entry name" value="MFS_sugar_transport-like"/>
</dbReference>
<keyword evidence="5 8" id="KW-1133">Transmembrane helix</keyword>
<protein>
    <submittedName>
        <fullName evidence="11 12">Inositol transporter 4</fullName>
    </submittedName>
</protein>
<evidence type="ECO:0000256" key="5">
    <source>
        <dbReference type="ARBA" id="ARBA00022989"/>
    </source>
</evidence>
<evidence type="ECO:0000313" key="10">
    <source>
        <dbReference type="Proteomes" id="UP000235220"/>
    </source>
</evidence>
<dbReference type="Gramene" id="Jr03_12550_p1">
    <property type="protein sequence ID" value="cds.Jr03_12550_p1"/>
    <property type="gene ID" value="Jr03_12550"/>
</dbReference>
<dbReference type="Gramene" id="Jr03_12560_p1">
    <property type="protein sequence ID" value="cds.Jr03_12560_p1"/>
    <property type="gene ID" value="Jr03_12560"/>
</dbReference>
<evidence type="ECO:0000313" key="11">
    <source>
        <dbReference type="RefSeq" id="XP_018828376.1"/>
    </source>
</evidence>
<evidence type="ECO:0000313" key="13">
    <source>
        <dbReference type="RefSeq" id="XP_035544281.1"/>
    </source>
</evidence>
<dbReference type="PANTHER" id="PTHR48020:SF24">
    <property type="entry name" value="INOSITOL TRANSPORTER 4"/>
    <property type="match status" value="1"/>
</dbReference>
<dbReference type="InterPro" id="IPR020846">
    <property type="entry name" value="MFS_dom"/>
</dbReference>
<dbReference type="PRINTS" id="PR00171">
    <property type="entry name" value="SUGRTRNSPORT"/>
</dbReference>
<feature type="transmembrane region" description="Helical" evidence="8">
    <location>
        <begin position="452"/>
        <end position="478"/>
    </location>
</feature>
<dbReference type="GO" id="GO:0005366">
    <property type="term" value="F:myo-inositol:proton symporter activity"/>
    <property type="evidence" value="ECO:0000318"/>
    <property type="project" value="GO_Central"/>
</dbReference>
<feature type="transmembrane region" description="Helical" evidence="8">
    <location>
        <begin position="188"/>
        <end position="207"/>
    </location>
</feature>
<dbReference type="RefSeq" id="XP_018828377.1">
    <property type="nucleotide sequence ID" value="XM_018972832.2"/>
</dbReference>
<evidence type="ECO:0000256" key="7">
    <source>
        <dbReference type="RuleBase" id="RU003346"/>
    </source>
</evidence>
<dbReference type="PROSITE" id="PS50850">
    <property type="entry name" value="MFS"/>
    <property type="match status" value="1"/>
</dbReference>
<dbReference type="InterPro" id="IPR003663">
    <property type="entry name" value="Sugar/inositol_transpt"/>
</dbReference>
<dbReference type="GO" id="GO:0015798">
    <property type="term" value="P:myo-inositol transport"/>
    <property type="evidence" value="ECO:0000318"/>
    <property type="project" value="GO_Central"/>
</dbReference>
<dbReference type="Proteomes" id="UP000235220">
    <property type="component" value="Chromosome 3"/>
</dbReference>
<keyword evidence="10" id="KW-1185">Reference proteome</keyword>
<dbReference type="NCBIfam" id="TIGR00879">
    <property type="entry name" value="SP"/>
    <property type="match status" value="1"/>
</dbReference>